<evidence type="ECO:0000313" key="4">
    <source>
        <dbReference type="Proteomes" id="UP001156641"/>
    </source>
</evidence>
<dbReference type="EMBL" id="BSOS01000026">
    <property type="protein sequence ID" value="GLR66593.1"/>
    <property type="molecule type" value="Genomic_DNA"/>
</dbReference>
<comment type="caution">
    <text evidence="3">The sequence shown here is derived from an EMBL/GenBank/DDBJ whole genome shotgun (WGS) entry which is preliminary data.</text>
</comment>
<name>A0ABQ6A4L7_9PROT</name>
<accession>A0ABQ6A4L7</accession>
<sequence>MNFEIPEGANVQIFIGRAPQLALTDQRQDPGSRPRGRGIIGGTLKFTGLAFLVIGAFWIGEQRVQPAGADTGFAAPPPVNQAFPSVAPPPSQAEAQQPSVAPPDQVPQSFQAQLQTPPDIQPPPGQNSGSANGNQNAFGLSN</sequence>
<proteinExistence type="predicted"/>
<feature type="compositionally biased region" description="Polar residues" evidence="1">
    <location>
        <begin position="106"/>
        <end position="118"/>
    </location>
</feature>
<dbReference type="Proteomes" id="UP001156641">
    <property type="component" value="Unassembled WGS sequence"/>
</dbReference>
<reference evidence="4" key="1">
    <citation type="journal article" date="2019" name="Int. J. Syst. Evol. Microbiol.">
        <title>The Global Catalogue of Microorganisms (GCM) 10K type strain sequencing project: providing services to taxonomists for standard genome sequencing and annotation.</title>
        <authorList>
            <consortium name="The Broad Institute Genomics Platform"/>
            <consortium name="The Broad Institute Genome Sequencing Center for Infectious Disease"/>
            <person name="Wu L."/>
            <person name="Ma J."/>
        </authorList>
    </citation>
    <scope>NUCLEOTIDE SEQUENCE [LARGE SCALE GENOMIC DNA]</scope>
    <source>
        <strain evidence="4">NBRC 112502</strain>
    </source>
</reference>
<keyword evidence="2" id="KW-0812">Transmembrane</keyword>
<organism evidence="3 4">
    <name type="scientific">Acidocella aquatica</name>
    <dbReference type="NCBI Taxonomy" id="1922313"/>
    <lineage>
        <taxon>Bacteria</taxon>
        <taxon>Pseudomonadati</taxon>
        <taxon>Pseudomonadota</taxon>
        <taxon>Alphaproteobacteria</taxon>
        <taxon>Acetobacterales</taxon>
        <taxon>Acidocellaceae</taxon>
        <taxon>Acidocella</taxon>
    </lineage>
</organism>
<keyword evidence="4" id="KW-1185">Reference proteome</keyword>
<evidence type="ECO:0000256" key="2">
    <source>
        <dbReference type="SAM" id="Phobius"/>
    </source>
</evidence>
<feature type="region of interest" description="Disordered" evidence="1">
    <location>
        <begin position="68"/>
        <end position="142"/>
    </location>
</feature>
<evidence type="ECO:0000313" key="3">
    <source>
        <dbReference type="EMBL" id="GLR66593.1"/>
    </source>
</evidence>
<dbReference type="RefSeq" id="WP_284257294.1">
    <property type="nucleotide sequence ID" value="NZ_BSOS01000026.1"/>
</dbReference>
<feature type="compositionally biased region" description="Low complexity" evidence="1">
    <location>
        <begin position="126"/>
        <end position="142"/>
    </location>
</feature>
<gene>
    <name evidence="3" type="ORF">GCM10010909_12730</name>
</gene>
<evidence type="ECO:0000256" key="1">
    <source>
        <dbReference type="SAM" id="MobiDB-lite"/>
    </source>
</evidence>
<keyword evidence="2" id="KW-1133">Transmembrane helix</keyword>
<protein>
    <submittedName>
        <fullName evidence="3">Uncharacterized protein</fullName>
    </submittedName>
</protein>
<keyword evidence="2" id="KW-0472">Membrane</keyword>
<feature type="transmembrane region" description="Helical" evidence="2">
    <location>
        <begin position="39"/>
        <end position="59"/>
    </location>
</feature>